<sequence>MRISNSILKCLKAADVKHVFGIPAGTVSPIYDAMNDEDILPIVTKNEAGAAYAAARYANISGKLGVCIVAGAVGVNNMINGIADAARAKAPVLIISGYVNRWQIGKGALQELDTENILKPITKYSETILDENKVIESLKKAITIALTPPHGPVHISIPLDIQLMQFEDDINWDFLNPSDKIIEANPNDIKEATDIINNSKHGVIMVGKGCRRLGDEVVELSKHLNWPIITTPEGKGVIPSTYKLNYGNFGYSSTDAALNLAYSGEVDCLLILGTSLGESATCNFNTKLIEGKKVIHVDWDKKELGKVFDEDLKIHGDLRQVVPELIRNTQKSAEEPEIRPELNGDYVKNHTGVSLRLFLDRITEFVPKNTLYLSDLGEHMNFVFKYLNIPEEGNFEVNLNYAAMGSAIGGAVGAYLVEENRPVAVFSGDGSFFMNGTEILTAKENNMPIIYFIINNSMLAYVDHGHKFLYGRSLEVFKQERVSIADMMNAVGVKSMRIESIEDIIKIDDFTKDLNGPCVIEIITDGTEPAPIMDRLKSLKN</sequence>
<evidence type="ECO:0000313" key="8">
    <source>
        <dbReference type="Proteomes" id="UP000184241"/>
    </source>
</evidence>
<comment type="similarity">
    <text evidence="1 3">Belongs to the TPP enzyme family.</text>
</comment>
<dbReference type="GO" id="GO:0030976">
    <property type="term" value="F:thiamine pyrophosphate binding"/>
    <property type="evidence" value="ECO:0007669"/>
    <property type="project" value="InterPro"/>
</dbReference>
<dbReference type="GO" id="GO:0050660">
    <property type="term" value="F:flavin adenine dinucleotide binding"/>
    <property type="evidence" value="ECO:0007669"/>
    <property type="project" value="TreeGrafter"/>
</dbReference>
<evidence type="ECO:0000256" key="1">
    <source>
        <dbReference type="ARBA" id="ARBA00007812"/>
    </source>
</evidence>
<dbReference type="InterPro" id="IPR029035">
    <property type="entry name" value="DHS-like_NAD/FAD-binding_dom"/>
</dbReference>
<dbReference type="GO" id="GO:0003984">
    <property type="term" value="F:acetolactate synthase activity"/>
    <property type="evidence" value="ECO:0007669"/>
    <property type="project" value="TreeGrafter"/>
</dbReference>
<dbReference type="FunFam" id="3.40.50.970:FF:000007">
    <property type="entry name" value="Acetolactate synthase"/>
    <property type="match status" value="1"/>
</dbReference>
<feature type="domain" description="Thiamine pyrophosphate enzyme TPP-binding" evidence="5">
    <location>
        <begin position="375"/>
        <end position="522"/>
    </location>
</feature>
<dbReference type="Pfam" id="PF02775">
    <property type="entry name" value="TPP_enzyme_C"/>
    <property type="match status" value="1"/>
</dbReference>
<evidence type="ECO:0000256" key="3">
    <source>
        <dbReference type="RuleBase" id="RU362132"/>
    </source>
</evidence>
<dbReference type="PANTHER" id="PTHR18968:SF13">
    <property type="entry name" value="ACETOLACTATE SYNTHASE CATALYTIC SUBUNIT, MITOCHONDRIAL"/>
    <property type="match status" value="1"/>
</dbReference>
<evidence type="ECO:0000259" key="6">
    <source>
        <dbReference type="Pfam" id="PF02776"/>
    </source>
</evidence>
<organism evidence="7 8">
    <name type="scientific">Clostridium intestinale DSM 6191</name>
    <dbReference type="NCBI Taxonomy" id="1121320"/>
    <lineage>
        <taxon>Bacteria</taxon>
        <taxon>Bacillati</taxon>
        <taxon>Bacillota</taxon>
        <taxon>Clostridia</taxon>
        <taxon>Eubacteriales</taxon>
        <taxon>Clostridiaceae</taxon>
        <taxon>Clostridium</taxon>
    </lineage>
</organism>
<proteinExistence type="inferred from homology"/>
<dbReference type="RefSeq" id="WP_073021459.1">
    <property type="nucleotide sequence ID" value="NZ_FQXU01000011.1"/>
</dbReference>
<protein>
    <submittedName>
        <fullName evidence="7">Acetolactate synthase-1/2/3 large subunit</fullName>
    </submittedName>
</protein>
<dbReference type="GO" id="GO:0009097">
    <property type="term" value="P:isoleucine biosynthetic process"/>
    <property type="evidence" value="ECO:0007669"/>
    <property type="project" value="TreeGrafter"/>
</dbReference>
<dbReference type="InterPro" id="IPR011766">
    <property type="entry name" value="TPP_enzyme_TPP-bd"/>
</dbReference>
<dbReference type="CDD" id="cd00568">
    <property type="entry name" value="TPP_enzymes"/>
    <property type="match status" value="1"/>
</dbReference>
<dbReference type="SUPFAM" id="SSF52467">
    <property type="entry name" value="DHS-like NAD/FAD-binding domain"/>
    <property type="match status" value="1"/>
</dbReference>
<dbReference type="Gene3D" id="3.40.50.1220">
    <property type="entry name" value="TPP-binding domain"/>
    <property type="match status" value="1"/>
</dbReference>
<dbReference type="PANTHER" id="PTHR18968">
    <property type="entry name" value="THIAMINE PYROPHOSPHATE ENZYMES"/>
    <property type="match status" value="1"/>
</dbReference>
<dbReference type="GO" id="GO:0009099">
    <property type="term" value="P:L-valine biosynthetic process"/>
    <property type="evidence" value="ECO:0007669"/>
    <property type="project" value="TreeGrafter"/>
</dbReference>
<evidence type="ECO:0000259" key="4">
    <source>
        <dbReference type="Pfam" id="PF00205"/>
    </source>
</evidence>
<dbReference type="InterPro" id="IPR045229">
    <property type="entry name" value="TPP_enz"/>
</dbReference>
<dbReference type="Pfam" id="PF00205">
    <property type="entry name" value="TPP_enzyme_M"/>
    <property type="match status" value="1"/>
</dbReference>
<evidence type="ECO:0000256" key="2">
    <source>
        <dbReference type="ARBA" id="ARBA00023052"/>
    </source>
</evidence>
<dbReference type="SUPFAM" id="SSF52518">
    <property type="entry name" value="Thiamin diphosphate-binding fold (THDP-binding)"/>
    <property type="match status" value="2"/>
</dbReference>
<reference evidence="7 8" key="1">
    <citation type="submission" date="2016-11" db="EMBL/GenBank/DDBJ databases">
        <authorList>
            <person name="Jaros S."/>
            <person name="Januszkiewicz K."/>
            <person name="Wedrychowicz H."/>
        </authorList>
    </citation>
    <scope>NUCLEOTIDE SEQUENCE [LARGE SCALE GENOMIC DNA]</scope>
    <source>
        <strain evidence="7 8">DSM 6191</strain>
    </source>
</reference>
<dbReference type="CDD" id="cd07035">
    <property type="entry name" value="TPP_PYR_POX_like"/>
    <property type="match status" value="1"/>
</dbReference>
<dbReference type="GO" id="GO:0000287">
    <property type="term" value="F:magnesium ion binding"/>
    <property type="evidence" value="ECO:0007669"/>
    <property type="project" value="InterPro"/>
</dbReference>
<dbReference type="Proteomes" id="UP000184241">
    <property type="component" value="Unassembled WGS sequence"/>
</dbReference>
<accession>A0A1M5ZVJ0</accession>
<dbReference type="Gene3D" id="3.40.50.970">
    <property type="match status" value="2"/>
</dbReference>
<keyword evidence="2 3" id="KW-0786">Thiamine pyrophosphate</keyword>
<feature type="domain" description="Thiamine pyrophosphate enzyme central" evidence="4">
    <location>
        <begin position="189"/>
        <end position="325"/>
    </location>
</feature>
<dbReference type="AlphaFoldDB" id="A0A1M5ZVJ0"/>
<feature type="domain" description="Thiamine pyrophosphate enzyme N-terminal TPP-binding" evidence="6">
    <location>
        <begin position="1"/>
        <end position="115"/>
    </location>
</feature>
<name>A0A1M5ZVJ0_9CLOT</name>
<evidence type="ECO:0000259" key="5">
    <source>
        <dbReference type="Pfam" id="PF02775"/>
    </source>
</evidence>
<dbReference type="EMBL" id="FQXU01000011">
    <property type="protein sequence ID" value="SHI28059.1"/>
    <property type="molecule type" value="Genomic_DNA"/>
</dbReference>
<dbReference type="InterPro" id="IPR012001">
    <property type="entry name" value="Thiamin_PyroP_enz_TPP-bd_dom"/>
</dbReference>
<dbReference type="InterPro" id="IPR012000">
    <property type="entry name" value="Thiamin_PyroP_enz_cen_dom"/>
</dbReference>
<evidence type="ECO:0000313" key="7">
    <source>
        <dbReference type="EMBL" id="SHI28059.1"/>
    </source>
</evidence>
<gene>
    <name evidence="7" type="ORF">SAMN02745941_03437</name>
</gene>
<dbReference type="GO" id="GO:0005948">
    <property type="term" value="C:acetolactate synthase complex"/>
    <property type="evidence" value="ECO:0007669"/>
    <property type="project" value="TreeGrafter"/>
</dbReference>
<dbReference type="InterPro" id="IPR029061">
    <property type="entry name" value="THDP-binding"/>
</dbReference>
<dbReference type="Pfam" id="PF02776">
    <property type="entry name" value="TPP_enzyme_N"/>
    <property type="match status" value="1"/>
</dbReference>